<evidence type="ECO:0008006" key="3">
    <source>
        <dbReference type="Google" id="ProtNLM"/>
    </source>
</evidence>
<comment type="caution">
    <text evidence="1">The sequence shown here is derived from an EMBL/GenBank/DDBJ whole genome shotgun (WGS) entry which is preliminary data.</text>
</comment>
<evidence type="ECO:0000313" key="1">
    <source>
        <dbReference type="EMBL" id="KRK12401.1"/>
    </source>
</evidence>
<dbReference type="EMBL" id="AZCT01000007">
    <property type="protein sequence ID" value="KRK12401.1"/>
    <property type="molecule type" value="Genomic_DNA"/>
</dbReference>
<dbReference type="AlphaFoldDB" id="A0A0R1EYF4"/>
<dbReference type="NCBIfam" id="NF033831">
    <property type="entry name" value="sce7725_fam"/>
    <property type="match status" value="1"/>
</dbReference>
<protein>
    <recommendedName>
        <fullName evidence="3">Sce7725 family protein</fullName>
    </recommendedName>
</protein>
<dbReference type="InterPro" id="IPR047727">
    <property type="entry name" value="Sce7725-like"/>
</dbReference>
<dbReference type="PATRIC" id="fig|1423816.3.peg.2858"/>
<dbReference type="eggNOG" id="ENOG502ZAXQ">
    <property type="taxonomic scope" value="Bacteria"/>
</dbReference>
<dbReference type="RefSeq" id="WP_010492717.1">
    <property type="nucleotide sequence ID" value="NZ_AZCT01000007.1"/>
</dbReference>
<name>A0A0R1EYF4_LACZE</name>
<reference evidence="1 2" key="1">
    <citation type="journal article" date="2015" name="Genome Announc.">
        <title>Expanding the biotechnology potential of lactobacilli through comparative genomics of 213 strains and associated genera.</title>
        <authorList>
            <person name="Sun Z."/>
            <person name="Harris H.M."/>
            <person name="McCann A."/>
            <person name="Guo C."/>
            <person name="Argimon S."/>
            <person name="Zhang W."/>
            <person name="Yang X."/>
            <person name="Jeffery I.B."/>
            <person name="Cooney J.C."/>
            <person name="Kagawa T.F."/>
            <person name="Liu W."/>
            <person name="Song Y."/>
            <person name="Salvetti E."/>
            <person name="Wrobel A."/>
            <person name="Rasinkangas P."/>
            <person name="Parkhill J."/>
            <person name="Rea M.C."/>
            <person name="O'Sullivan O."/>
            <person name="Ritari J."/>
            <person name="Douillard F.P."/>
            <person name="Paul Ross R."/>
            <person name="Yang R."/>
            <person name="Briner A.E."/>
            <person name="Felis G.E."/>
            <person name="de Vos W.M."/>
            <person name="Barrangou R."/>
            <person name="Klaenhammer T.R."/>
            <person name="Caufield P.W."/>
            <person name="Cui Y."/>
            <person name="Zhang H."/>
            <person name="O'Toole P.W."/>
        </authorList>
    </citation>
    <scope>NUCLEOTIDE SEQUENCE [LARGE SCALE GENOMIC DNA]</scope>
    <source>
        <strain evidence="1 2">DSM 20178</strain>
    </source>
</reference>
<gene>
    <name evidence="1" type="ORF">FD51_GL002748</name>
</gene>
<dbReference type="Proteomes" id="UP000051984">
    <property type="component" value="Unassembled WGS sequence"/>
</dbReference>
<accession>A0A0R1EYF4</accession>
<evidence type="ECO:0000313" key="2">
    <source>
        <dbReference type="Proteomes" id="UP000051984"/>
    </source>
</evidence>
<organism evidence="1 2">
    <name type="scientific">Lacticaseibacillus zeae DSM 20178 = KCTC 3804</name>
    <dbReference type="NCBI Taxonomy" id="1423816"/>
    <lineage>
        <taxon>Bacteria</taxon>
        <taxon>Bacillati</taxon>
        <taxon>Bacillota</taxon>
        <taxon>Bacilli</taxon>
        <taxon>Lactobacillales</taxon>
        <taxon>Lactobacillaceae</taxon>
        <taxon>Lacticaseibacillus</taxon>
    </lineage>
</organism>
<sequence length="278" mass="31070">MNYFPIIRGKLYDLAAITALANSQRLPATVIPVLEPVKDIPGLTKTTQALTKTAHTAYVIQNPQVGTYRLLATPRHLQMLSPSVQVARIFDAQPAPLIIATTAAQAKLLARRQLALVPDEARVRQLALRRAVYLNDHFTVYSHTSAYGLLQDEFYQYPPDMLPGVGFADYPLATSDYFEHGFPQRALAIHLVYPATDGSLRLHHFVSVNNENFTNPQAKFFEILTQLAAWLPYHPQAQTAGVAALMKAAADHHFPGLGVVRKFQLMHHLEMIGRWLQD</sequence>
<proteinExistence type="predicted"/>